<accession>A0A0T6B957</accession>
<keyword evidence="2" id="KW-0472">Membrane</keyword>
<keyword evidence="4" id="KW-1185">Reference proteome</keyword>
<dbReference type="Proteomes" id="UP000051574">
    <property type="component" value="Unassembled WGS sequence"/>
</dbReference>
<dbReference type="EMBL" id="LJIG01009100">
    <property type="protein sequence ID" value="KRT83755.1"/>
    <property type="molecule type" value="Genomic_DNA"/>
</dbReference>
<evidence type="ECO:0000313" key="4">
    <source>
        <dbReference type="Proteomes" id="UP000051574"/>
    </source>
</evidence>
<proteinExistence type="predicted"/>
<dbReference type="AlphaFoldDB" id="A0A0T6B957"/>
<dbReference type="OrthoDB" id="6749095at2759"/>
<gene>
    <name evidence="3" type="ORF">AMK59_4304</name>
</gene>
<feature type="non-terminal residue" evidence="3">
    <location>
        <position position="106"/>
    </location>
</feature>
<keyword evidence="2" id="KW-0812">Transmembrane</keyword>
<feature type="transmembrane region" description="Helical" evidence="2">
    <location>
        <begin position="32"/>
        <end position="56"/>
    </location>
</feature>
<protein>
    <submittedName>
        <fullName evidence="3">Amino acid permease</fullName>
    </submittedName>
</protein>
<evidence type="ECO:0000313" key="3">
    <source>
        <dbReference type="EMBL" id="KRT83755.1"/>
    </source>
</evidence>
<sequence length="106" mass="11868">MNSSGNPLEAVVESTTFSMMATEVRYSDTQSVATLVIAIIAVIVAITVLFLMAVFIDCRQQKIQNQRVKKSKAVLQNVIPHILKSHDRARIVENEHHPQQTDNELP</sequence>
<comment type="caution">
    <text evidence="3">The sequence shown here is derived from an EMBL/GenBank/DDBJ whole genome shotgun (WGS) entry which is preliminary data.</text>
</comment>
<feature type="region of interest" description="Disordered" evidence="1">
    <location>
        <begin position="87"/>
        <end position="106"/>
    </location>
</feature>
<reference evidence="3 4" key="1">
    <citation type="submission" date="2015-09" db="EMBL/GenBank/DDBJ databases">
        <title>Draft genome of the scarab beetle Oryctes borbonicus.</title>
        <authorList>
            <person name="Meyer J.M."/>
            <person name="Markov G.V."/>
            <person name="Baskaran P."/>
            <person name="Herrmann M."/>
            <person name="Sommer R.J."/>
            <person name="Roedelsperger C."/>
        </authorList>
    </citation>
    <scope>NUCLEOTIDE SEQUENCE [LARGE SCALE GENOMIC DNA]</scope>
    <source>
        <strain evidence="3">OB123</strain>
        <tissue evidence="3">Whole animal</tissue>
    </source>
</reference>
<keyword evidence="2" id="KW-1133">Transmembrane helix</keyword>
<name>A0A0T6B957_9SCAR</name>
<feature type="compositionally biased region" description="Basic and acidic residues" evidence="1">
    <location>
        <begin position="87"/>
        <end position="99"/>
    </location>
</feature>
<evidence type="ECO:0000256" key="1">
    <source>
        <dbReference type="SAM" id="MobiDB-lite"/>
    </source>
</evidence>
<organism evidence="3 4">
    <name type="scientific">Oryctes borbonicus</name>
    <dbReference type="NCBI Taxonomy" id="1629725"/>
    <lineage>
        <taxon>Eukaryota</taxon>
        <taxon>Metazoa</taxon>
        <taxon>Ecdysozoa</taxon>
        <taxon>Arthropoda</taxon>
        <taxon>Hexapoda</taxon>
        <taxon>Insecta</taxon>
        <taxon>Pterygota</taxon>
        <taxon>Neoptera</taxon>
        <taxon>Endopterygota</taxon>
        <taxon>Coleoptera</taxon>
        <taxon>Polyphaga</taxon>
        <taxon>Scarabaeiformia</taxon>
        <taxon>Scarabaeidae</taxon>
        <taxon>Dynastinae</taxon>
        <taxon>Oryctes</taxon>
    </lineage>
</organism>
<evidence type="ECO:0000256" key="2">
    <source>
        <dbReference type="SAM" id="Phobius"/>
    </source>
</evidence>